<dbReference type="Proteomes" id="UP000216498">
    <property type="component" value="Unassembled WGS sequence"/>
</dbReference>
<reference evidence="5 6" key="1">
    <citation type="submission" date="2017-08" db="EMBL/GenBank/DDBJ databases">
        <title>Virgibacillus indicus sp. nov. and Virgibacillus profoundi sp. nov, two moderately halophilic bacteria isolated from marine sediment by using the Microfluidic Streak Plate.</title>
        <authorList>
            <person name="Xu B."/>
            <person name="Hu B."/>
            <person name="Wang J."/>
            <person name="Zhu Y."/>
            <person name="Huang L."/>
            <person name="Du W."/>
            <person name="Huang Y."/>
        </authorList>
    </citation>
    <scope>NUCLEOTIDE SEQUENCE [LARGE SCALE GENOMIC DNA]</scope>
    <source>
        <strain evidence="5 6">IO3-P2-C2</strain>
    </source>
</reference>
<dbReference type="InterPro" id="IPR003439">
    <property type="entry name" value="ABC_transporter-like_ATP-bd"/>
</dbReference>
<dbReference type="InterPro" id="IPR051782">
    <property type="entry name" value="ABC_Transporter_VariousFunc"/>
</dbReference>
<dbReference type="OrthoDB" id="9804819at2"/>
<dbReference type="RefSeq" id="WP_094886431.1">
    <property type="nucleotide sequence ID" value="NZ_NPMS01000006.1"/>
</dbReference>
<evidence type="ECO:0000256" key="1">
    <source>
        <dbReference type="ARBA" id="ARBA00022448"/>
    </source>
</evidence>
<evidence type="ECO:0000256" key="3">
    <source>
        <dbReference type="ARBA" id="ARBA00022840"/>
    </source>
</evidence>
<dbReference type="SUPFAM" id="SSF52540">
    <property type="entry name" value="P-loop containing nucleoside triphosphate hydrolases"/>
    <property type="match status" value="1"/>
</dbReference>
<gene>
    <name evidence="5" type="ORF">CIL03_13715</name>
</gene>
<dbReference type="EMBL" id="NPMS01000006">
    <property type="protein sequence ID" value="OZU88174.1"/>
    <property type="molecule type" value="Genomic_DNA"/>
</dbReference>
<dbReference type="CDD" id="cd03230">
    <property type="entry name" value="ABC_DR_subfamily_A"/>
    <property type="match status" value="1"/>
</dbReference>
<evidence type="ECO:0000313" key="6">
    <source>
        <dbReference type="Proteomes" id="UP000216498"/>
    </source>
</evidence>
<dbReference type="GO" id="GO:0005524">
    <property type="term" value="F:ATP binding"/>
    <property type="evidence" value="ECO:0007669"/>
    <property type="project" value="UniProtKB-KW"/>
</dbReference>
<dbReference type="PANTHER" id="PTHR42939">
    <property type="entry name" value="ABC TRANSPORTER ATP-BINDING PROTEIN ALBC-RELATED"/>
    <property type="match status" value="1"/>
</dbReference>
<proteinExistence type="predicted"/>
<evidence type="ECO:0000259" key="4">
    <source>
        <dbReference type="PROSITE" id="PS50893"/>
    </source>
</evidence>
<dbReference type="Gene3D" id="3.40.50.300">
    <property type="entry name" value="P-loop containing nucleotide triphosphate hydrolases"/>
    <property type="match status" value="1"/>
</dbReference>
<protein>
    <submittedName>
        <fullName evidence="5">Sodium ABC transporter ATP-binding protein</fullName>
    </submittedName>
</protein>
<dbReference type="InterPro" id="IPR003593">
    <property type="entry name" value="AAA+_ATPase"/>
</dbReference>
<evidence type="ECO:0000256" key="2">
    <source>
        <dbReference type="ARBA" id="ARBA00022741"/>
    </source>
</evidence>
<dbReference type="GO" id="GO:0016887">
    <property type="term" value="F:ATP hydrolysis activity"/>
    <property type="evidence" value="ECO:0007669"/>
    <property type="project" value="InterPro"/>
</dbReference>
<keyword evidence="2" id="KW-0547">Nucleotide-binding</keyword>
<dbReference type="Pfam" id="PF00005">
    <property type="entry name" value="ABC_tran"/>
    <property type="match status" value="1"/>
</dbReference>
<dbReference type="SMART" id="SM00382">
    <property type="entry name" value="AAA"/>
    <property type="match status" value="1"/>
</dbReference>
<comment type="caution">
    <text evidence="5">The sequence shown here is derived from an EMBL/GenBank/DDBJ whole genome shotgun (WGS) entry which is preliminary data.</text>
</comment>
<name>A0A265N9M2_9BACI</name>
<evidence type="ECO:0000313" key="5">
    <source>
        <dbReference type="EMBL" id="OZU88174.1"/>
    </source>
</evidence>
<keyword evidence="3 5" id="KW-0067">ATP-binding</keyword>
<keyword evidence="6" id="KW-1185">Reference proteome</keyword>
<dbReference type="AlphaFoldDB" id="A0A265N9M2"/>
<dbReference type="InterPro" id="IPR027417">
    <property type="entry name" value="P-loop_NTPase"/>
</dbReference>
<accession>A0A265N9M2</accession>
<dbReference type="PROSITE" id="PS50893">
    <property type="entry name" value="ABC_TRANSPORTER_2"/>
    <property type="match status" value="1"/>
</dbReference>
<sequence length="283" mass="32957">MNTVEFHNVTKKRKGFSVENLNITIPKGYITGFIGPNGSGKTTTIQMMMNILQLDKGDIKLFGTSHKEHQVKQKIGFVYDDLYMYEEFTIKKMKSFIAPFYETWNEELFQDYLAKFELPLRKKLKHFSKGMKMKCSLLFALSHEPEFIVMDEPTSGLDPIFRRELLDHLQELMVNENQTIFLSTHITTDLDRIADYIVFIYHGKVIFQKSMEELQNQFHIIKGKTDMIDADTKELFAGLQKTDMGFNGLFEGDPSIFDPYGEEIIIENATLEDIMYFMTRKGN</sequence>
<organism evidence="5 6">
    <name type="scientific">Virgibacillus indicus</name>
    <dbReference type="NCBI Taxonomy" id="2024554"/>
    <lineage>
        <taxon>Bacteria</taxon>
        <taxon>Bacillati</taxon>
        <taxon>Bacillota</taxon>
        <taxon>Bacilli</taxon>
        <taxon>Bacillales</taxon>
        <taxon>Bacillaceae</taxon>
        <taxon>Virgibacillus</taxon>
    </lineage>
</organism>
<keyword evidence="1" id="KW-0813">Transport</keyword>
<dbReference type="PANTHER" id="PTHR42939:SF3">
    <property type="entry name" value="ABC TRANSPORTER ATP-BINDING COMPONENT"/>
    <property type="match status" value="1"/>
</dbReference>
<feature type="domain" description="ABC transporter" evidence="4">
    <location>
        <begin position="1"/>
        <end position="227"/>
    </location>
</feature>